<reference evidence="1" key="1">
    <citation type="submission" date="2009-10" db="EMBL/GenBank/DDBJ databases">
        <title>Diversity of trophic interactions inside an arsenic-rich microbial ecosystem.</title>
        <authorList>
            <person name="Bertin P.N."/>
            <person name="Heinrich-Salmeron A."/>
            <person name="Pelletier E."/>
            <person name="Goulhen-Chollet F."/>
            <person name="Arsene-Ploetze F."/>
            <person name="Gallien S."/>
            <person name="Calteau A."/>
            <person name="Vallenet D."/>
            <person name="Casiot C."/>
            <person name="Chane-Woon-Ming B."/>
            <person name="Giloteaux L."/>
            <person name="Barakat M."/>
            <person name="Bonnefoy V."/>
            <person name="Bruneel O."/>
            <person name="Chandler M."/>
            <person name="Cleiss J."/>
            <person name="Duran R."/>
            <person name="Elbaz-Poulichet F."/>
            <person name="Fonknechten N."/>
            <person name="Lauga B."/>
            <person name="Mornico D."/>
            <person name="Ortet P."/>
            <person name="Schaeffer C."/>
            <person name="Siguier P."/>
            <person name="Alexander Thil Smith A."/>
            <person name="Van Dorsselaer A."/>
            <person name="Weissenbach J."/>
            <person name="Medigue C."/>
            <person name="Le Paslier D."/>
        </authorList>
    </citation>
    <scope>NUCLEOTIDE SEQUENCE</scope>
</reference>
<accession>E6QWR4</accession>
<name>E6QWR4_9ZZZZ</name>
<organism evidence="1">
    <name type="scientific">mine drainage metagenome</name>
    <dbReference type="NCBI Taxonomy" id="410659"/>
    <lineage>
        <taxon>unclassified sequences</taxon>
        <taxon>metagenomes</taxon>
        <taxon>ecological metagenomes</taxon>
    </lineage>
</organism>
<dbReference type="EMBL" id="CABR01000158">
    <property type="protein sequence ID" value="CBI11688.1"/>
    <property type="molecule type" value="Genomic_DNA"/>
</dbReference>
<dbReference type="AlphaFoldDB" id="E6QWR4"/>
<dbReference type="Gene3D" id="3.60.15.10">
    <property type="entry name" value="Ribonuclease Z/Hydroxyacylglutathione hydrolase-like"/>
    <property type="match status" value="1"/>
</dbReference>
<comment type="caution">
    <text evidence="1">The sequence shown here is derived from an EMBL/GenBank/DDBJ whole genome shotgun (WGS) entry which is preliminary data.</text>
</comment>
<sequence length="293" mass="33139">MSTIKSLAVGSGDMFYIRHGSDNFSIIDCCLADESREGIVEEIKRASEDKGIVRFISTHPDEDHLRGLRYLDQRINLRNFYCTKNDVIKEDESEDFKHYCTLRDSEKAFYIRRGRKRKWMNEDSDERGGSGISIVWPVVENEHYKDALVLAEKGGSPNNTSAVIKYSLTNGVSFLWMGDLETEFMEHIADAIPWPKVDVVFAAHHGRSSGRIPHSILDQLKPRMIVLGEAPSRHLHYYGGYNTLTQNTLGDITFECKEGKVHVFVSEEGCEVGFLDDEGVTGGDHYVGTLNLI</sequence>
<dbReference type="InterPro" id="IPR036866">
    <property type="entry name" value="RibonucZ/Hydroxyglut_hydro"/>
</dbReference>
<evidence type="ECO:0008006" key="2">
    <source>
        <dbReference type="Google" id="ProtNLM"/>
    </source>
</evidence>
<dbReference type="InterPro" id="IPR052159">
    <property type="entry name" value="Competence_DNA_uptake"/>
</dbReference>
<dbReference type="SUPFAM" id="SSF56281">
    <property type="entry name" value="Metallo-hydrolase/oxidoreductase"/>
    <property type="match status" value="1"/>
</dbReference>
<dbReference type="PANTHER" id="PTHR30619">
    <property type="entry name" value="DNA INTERNALIZATION/COMPETENCE PROTEIN COMEC/REC2"/>
    <property type="match status" value="1"/>
</dbReference>
<evidence type="ECO:0000313" key="1">
    <source>
        <dbReference type="EMBL" id="CBI11688.1"/>
    </source>
</evidence>
<proteinExistence type="predicted"/>
<dbReference type="PANTHER" id="PTHR30619:SF1">
    <property type="entry name" value="RECOMBINATION PROTEIN 2"/>
    <property type="match status" value="1"/>
</dbReference>
<gene>
    <name evidence="1" type="ORF">CARN7_2527</name>
</gene>
<protein>
    <recommendedName>
        <fullName evidence="2">Metallo-beta-lactamase domain-containing protein</fullName>
    </recommendedName>
</protein>